<feature type="binding site" evidence="12">
    <location>
        <position position="271"/>
    </location>
    <ligand>
        <name>K(+)</name>
        <dbReference type="ChEBI" id="CHEBI:29103"/>
    </ligand>
</feature>
<feature type="domain" description="Carbohydrate kinase PfkB" evidence="13">
    <location>
        <begin position="5"/>
        <end position="278"/>
    </location>
</feature>
<proteinExistence type="inferred from homology"/>
<dbReference type="EMBL" id="SOAU01000001">
    <property type="protein sequence ID" value="TDT17390.1"/>
    <property type="molecule type" value="Genomic_DNA"/>
</dbReference>
<dbReference type="GO" id="GO:0005829">
    <property type="term" value="C:cytosol"/>
    <property type="evidence" value="ECO:0007669"/>
    <property type="project" value="TreeGrafter"/>
</dbReference>
<evidence type="ECO:0000259" key="13">
    <source>
        <dbReference type="Pfam" id="PF00294"/>
    </source>
</evidence>
<dbReference type="EC" id="2.7.1.15" evidence="2 12"/>
<feature type="binding site" evidence="12">
    <location>
        <position position="236"/>
    </location>
    <ligand>
        <name>substrate</name>
    </ligand>
</feature>
<comment type="catalytic activity">
    <reaction evidence="12">
        <text>D-ribose + ATP = D-ribose 5-phosphate + ADP + H(+)</text>
        <dbReference type="Rhea" id="RHEA:13697"/>
        <dbReference type="ChEBI" id="CHEBI:15378"/>
        <dbReference type="ChEBI" id="CHEBI:30616"/>
        <dbReference type="ChEBI" id="CHEBI:47013"/>
        <dbReference type="ChEBI" id="CHEBI:78346"/>
        <dbReference type="ChEBI" id="CHEBI:456216"/>
        <dbReference type="EC" id="2.7.1.15"/>
    </reaction>
</comment>
<evidence type="ECO:0000313" key="15">
    <source>
        <dbReference type="EMBL" id="TDT17390.1"/>
    </source>
</evidence>
<sequence>MSRFDVVVVGSLNLDLVARATRLPGPGETVNGSTFAEVPGGKGLNQAVAAARAGARVAMVGAVGDDNAGDVLRSVLAGDGIDAAGLSIVSGVPTGRALIGVDDAAENSIIVVPGANAHVTLGEVPASSVVIAQLEIDPALVAEAFRTAKAAGATTVLNPAPAENVTDEVLAHCDIVIPNEHELELLGGAERLAELGVTTLVVTLGAAGADLVEAGSDPVRIDPFPVAPVDTTGAGDAFCGALSARLAAGDELPDALRFAAANGALATTVAGAVPSLPTADRTRALIEGRPVPPPADADAVRSPADTAAAYLAAFATGEPEQVAANVTDDFVNDHASALGSGCEGIDEYRRRLPGFLGSLPGLRYDVEQLIVDGSNVAAPYRLTATSDGKPVEIRGVMVIETRDGKVAKRTDYWDALTFLRQTGQA</sequence>
<feature type="binding site" evidence="12">
    <location>
        <position position="230"/>
    </location>
    <ligand>
        <name>K(+)</name>
        <dbReference type="ChEBI" id="CHEBI:29103"/>
    </ligand>
</feature>
<feature type="binding site" evidence="12">
    <location>
        <begin position="203"/>
        <end position="208"/>
    </location>
    <ligand>
        <name>ATP</name>
        <dbReference type="ChEBI" id="CHEBI:30616"/>
    </ligand>
</feature>
<comment type="subunit">
    <text evidence="12">Homodimer.</text>
</comment>
<protein>
    <recommendedName>
        <fullName evidence="3 12">Ribokinase</fullName>
        <shortName evidence="12">RK</shortName>
        <ecNumber evidence="2 12">2.7.1.15</ecNumber>
    </recommendedName>
</protein>
<dbReference type="Pfam" id="PF00294">
    <property type="entry name" value="PfkB"/>
    <property type="match status" value="1"/>
</dbReference>
<dbReference type="SUPFAM" id="SSF54427">
    <property type="entry name" value="NTF2-like"/>
    <property type="match status" value="1"/>
</dbReference>
<evidence type="ECO:0000256" key="1">
    <source>
        <dbReference type="ARBA" id="ARBA00005380"/>
    </source>
</evidence>
<keyword evidence="8 12" id="KW-0067">ATP-binding</keyword>
<comment type="pathway">
    <text evidence="12">Carbohydrate metabolism; D-ribose degradation; D-ribose 5-phosphate from beta-D-ribopyranose: step 2/2.</text>
</comment>
<comment type="caution">
    <text evidence="15">The sequence shown here is derived from an EMBL/GenBank/DDBJ whole genome shotgun (WGS) entry which is preliminary data.</text>
</comment>
<keyword evidence="10 12" id="KW-0630">Potassium</keyword>
<comment type="activity regulation">
    <text evidence="12">Activated by a monovalent cation that binds near, but not in, the active site. The most likely occupant of the site in vivo is potassium. Ion binding induces a conformational change that may alter substrate affinity.</text>
</comment>
<dbReference type="Proteomes" id="UP000294558">
    <property type="component" value="Unassembled WGS sequence"/>
</dbReference>
<organism evidence="15 16">
    <name type="scientific">Ilumatobacter fluminis</name>
    <dbReference type="NCBI Taxonomy" id="467091"/>
    <lineage>
        <taxon>Bacteria</taxon>
        <taxon>Bacillati</taxon>
        <taxon>Actinomycetota</taxon>
        <taxon>Acidimicrobiia</taxon>
        <taxon>Acidimicrobiales</taxon>
        <taxon>Ilumatobacteraceae</taxon>
        <taxon>Ilumatobacter</taxon>
    </lineage>
</organism>
<reference evidence="15 16" key="1">
    <citation type="submission" date="2019-03" db="EMBL/GenBank/DDBJ databases">
        <title>Sequencing the genomes of 1000 actinobacteria strains.</title>
        <authorList>
            <person name="Klenk H.-P."/>
        </authorList>
    </citation>
    <scope>NUCLEOTIDE SEQUENCE [LARGE SCALE GENOMIC DNA]</scope>
    <source>
        <strain evidence="15 16">DSM 18936</strain>
    </source>
</reference>
<dbReference type="Pfam" id="PF12680">
    <property type="entry name" value="SnoaL_2"/>
    <property type="match status" value="1"/>
</dbReference>
<evidence type="ECO:0000256" key="12">
    <source>
        <dbReference type="HAMAP-Rule" id="MF_01987"/>
    </source>
</evidence>
<evidence type="ECO:0000256" key="8">
    <source>
        <dbReference type="ARBA" id="ARBA00022840"/>
    </source>
</evidence>
<feature type="binding site" evidence="12">
    <location>
        <position position="266"/>
    </location>
    <ligand>
        <name>K(+)</name>
        <dbReference type="ChEBI" id="CHEBI:29103"/>
    </ligand>
</feature>
<dbReference type="GO" id="GO:0005524">
    <property type="term" value="F:ATP binding"/>
    <property type="evidence" value="ECO:0007669"/>
    <property type="project" value="UniProtKB-UniRule"/>
</dbReference>
<comment type="similarity">
    <text evidence="1">Belongs to the carbohydrate kinase pfkB family.</text>
</comment>
<evidence type="ECO:0000256" key="2">
    <source>
        <dbReference type="ARBA" id="ARBA00012035"/>
    </source>
</evidence>
<feature type="binding site" evidence="12">
    <location>
        <begin position="13"/>
        <end position="15"/>
    </location>
    <ligand>
        <name>substrate</name>
    </ligand>
</feature>
<comment type="function">
    <text evidence="12">Catalyzes the phosphorylation of ribose at O-5 in a reaction requiring ATP and magnesium. The resulting D-ribose-5-phosphate can then be used either for sythesis of nucleotides, histidine, and tryptophan, or as a component of the pentose phosphate pathway.</text>
</comment>
<evidence type="ECO:0000256" key="4">
    <source>
        <dbReference type="ARBA" id="ARBA00022679"/>
    </source>
</evidence>
<dbReference type="PRINTS" id="PR00990">
    <property type="entry name" value="RIBOKINASE"/>
</dbReference>
<dbReference type="AlphaFoldDB" id="A0A4R7I2F0"/>
<dbReference type="HAMAP" id="MF_01987">
    <property type="entry name" value="Ribokinase"/>
    <property type="match status" value="1"/>
</dbReference>
<dbReference type="OrthoDB" id="9775849at2"/>
<feature type="active site" description="Proton acceptor" evidence="12">
    <location>
        <position position="236"/>
    </location>
</feature>
<keyword evidence="7 12" id="KW-0418">Kinase</keyword>
<keyword evidence="16" id="KW-1185">Reference proteome</keyword>
<keyword evidence="4 12" id="KW-0808">Transferase</keyword>
<dbReference type="InterPro" id="IPR011611">
    <property type="entry name" value="PfkB_dom"/>
</dbReference>
<dbReference type="RefSeq" id="WP_133869681.1">
    <property type="nucleotide sequence ID" value="NZ_SOAU01000001.1"/>
</dbReference>
<feature type="binding site" evidence="12">
    <location>
        <position position="275"/>
    </location>
    <ligand>
        <name>K(+)</name>
        <dbReference type="ChEBI" id="CHEBI:29103"/>
    </ligand>
</feature>
<dbReference type="GO" id="GO:0046872">
    <property type="term" value="F:metal ion binding"/>
    <property type="evidence" value="ECO:0007669"/>
    <property type="project" value="UniProtKB-KW"/>
</dbReference>
<comment type="similarity">
    <text evidence="12">Belongs to the carbohydrate kinase PfkB family. Ribokinase subfamily.</text>
</comment>
<dbReference type="PROSITE" id="PS00584">
    <property type="entry name" value="PFKB_KINASES_2"/>
    <property type="match status" value="1"/>
</dbReference>
<dbReference type="PANTHER" id="PTHR10584:SF166">
    <property type="entry name" value="RIBOKINASE"/>
    <property type="match status" value="1"/>
</dbReference>
<feature type="binding site" evidence="12">
    <location>
        <position position="232"/>
    </location>
    <ligand>
        <name>K(+)</name>
        <dbReference type="ChEBI" id="CHEBI:29103"/>
    </ligand>
</feature>
<dbReference type="PANTHER" id="PTHR10584">
    <property type="entry name" value="SUGAR KINASE"/>
    <property type="match status" value="1"/>
</dbReference>
<feature type="binding site" evidence="12">
    <location>
        <position position="269"/>
    </location>
    <ligand>
        <name>K(+)</name>
        <dbReference type="ChEBI" id="CHEBI:29103"/>
    </ligand>
</feature>
<dbReference type="InterPro" id="IPR032710">
    <property type="entry name" value="NTF2-like_dom_sf"/>
</dbReference>
<gene>
    <name evidence="12" type="primary">rbsK</name>
    <name evidence="15" type="ORF">BDK89_2998</name>
</gene>
<feature type="binding site" evidence="12">
    <location>
        <begin position="235"/>
        <end position="236"/>
    </location>
    <ligand>
        <name>ATP</name>
        <dbReference type="ChEBI" id="CHEBI:30616"/>
    </ligand>
</feature>
<dbReference type="InterPro" id="IPR011877">
    <property type="entry name" value="Ribokinase"/>
</dbReference>
<dbReference type="SUPFAM" id="SSF53613">
    <property type="entry name" value="Ribokinase-like"/>
    <property type="match status" value="1"/>
</dbReference>
<dbReference type="CDD" id="cd01174">
    <property type="entry name" value="ribokinase"/>
    <property type="match status" value="1"/>
</dbReference>
<feature type="domain" description="SnoaL-like" evidence="14">
    <location>
        <begin position="308"/>
        <end position="407"/>
    </location>
</feature>
<name>A0A4R7I2F0_9ACTN</name>
<dbReference type="UniPathway" id="UPA00916">
    <property type="reaction ID" value="UER00889"/>
</dbReference>
<dbReference type="GO" id="GO:0004747">
    <property type="term" value="F:ribokinase activity"/>
    <property type="evidence" value="ECO:0007669"/>
    <property type="project" value="UniProtKB-UniRule"/>
</dbReference>
<dbReference type="InterPro" id="IPR037401">
    <property type="entry name" value="SnoaL-like"/>
</dbReference>
<evidence type="ECO:0000259" key="14">
    <source>
        <dbReference type="Pfam" id="PF12680"/>
    </source>
</evidence>
<dbReference type="GO" id="GO:0019303">
    <property type="term" value="P:D-ribose catabolic process"/>
    <property type="evidence" value="ECO:0007669"/>
    <property type="project" value="UniProtKB-UniRule"/>
</dbReference>
<evidence type="ECO:0000256" key="10">
    <source>
        <dbReference type="ARBA" id="ARBA00022958"/>
    </source>
</evidence>
<keyword evidence="11 12" id="KW-0119">Carbohydrate metabolism</keyword>
<keyword evidence="5 12" id="KW-0479">Metal-binding</keyword>
<comment type="cofactor">
    <cofactor evidence="12">
        <name>Mg(2+)</name>
        <dbReference type="ChEBI" id="CHEBI:18420"/>
    </cofactor>
    <text evidence="12">Requires a divalent cation, most likely magnesium in vivo, as an electrophilic catalyst to aid phosphoryl group transfer. It is the chelate of the metal and the nucleotide that is the actual substrate.</text>
</comment>
<evidence type="ECO:0000256" key="6">
    <source>
        <dbReference type="ARBA" id="ARBA00022741"/>
    </source>
</evidence>
<evidence type="ECO:0000256" key="3">
    <source>
        <dbReference type="ARBA" id="ARBA00016943"/>
    </source>
</evidence>
<dbReference type="InterPro" id="IPR002139">
    <property type="entry name" value="Ribo/fructo_kinase"/>
</dbReference>
<feature type="binding site" evidence="12">
    <location>
        <position position="179"/>
    </location>
    <ligand>
        <name>ATP</name>
        <dbReference type="ChEBI" id="CHEBI:30616"/>
    </ligand>
</feature>
<evidence type="ECO:0000256" key="11">
    <source>
        <dbReference type="ARBA" id="ARBA00023277"/>
    </source>
</evidence>
<keyword evidence="12" id="KW-0963">Cytoplasm</keyword>
<evidence type="ECO:0000313" key="16">
    <source>
        <dbReference type="Proteomes" id="UP000294558"/>
    </source>
</evidence>
<evidence type="ECO:0000256" key="9">
    <source>
        <dbReference type="ARBA" id="ARBA00022842"/>
    </source>
</evidence>
<dbReference type="InterPro" id="IPR029056">
    <property type="entry name" value="Ribokinase-like"/>
</dbReference>
<evidence type="ECO:0000256" key="7">
    <source>
        <dbReference type="ARBA" id="ARBA00022777"/>
    </source>
</evidence>
<feature type="binding site" evidence="12">
    <location>
        <position position="135"/>
    </location>
    <ligand>
        <name>substrate</name>
    </ligand>
</feature>
<dbReference type="Gene3D" id="3.40.1190.20">
    <property type="match status" value="1"/>
</dbReference>
<comment type="subcellular location">
    <subcellularLocation>
        <location evidence="12">Cytoplasm</location>
    </subcellularLocation>
</comment>
<accession>A0A4R7I2F0</accession>
<comment type="caution">
    <text evidence="12">Lacks conserved residue(s) required for the propagation of feature annotation.</text>
</comment>
<dbReference type="InterPro" id="IPR002173">
    <property type="entry name" value="Carboh/pur_kinase_PfkB_CS"/>
</dbReference>
<keyword evidence="9 12" id="KW-0460">Magnesium</keyword>
<dbReference type="Gene3D" id="3.10.450.50">
    <property type="match status" value="1"/>
</dbReference>
<keyword evidence="6 12" id="KW-0547">Nucleotide-binding</keyword>
<evidence type="ECO:0000256" key="5">
    <source>
        <dbReference type="ARBA" id="ARBA00022723"/>
    </source>
</evidence>
<feature type="binding site" evidence="12">
    <location>
        <begin position="41"/>
        <end position="45"/>
    </location>
    <ligand>
        <name>substrate</name>
    </ligand>
</feature>